<dbReference type="Proteomes" id="UP000564496">
    <property type="component" value="Unassembled WGS sequence"/>
</dbReference>
<protein>
    <recommendedName>
        <fullName evidence="2">YCII-related domain-containing protein</fullName>
    </recommendedName>
</protein>
<comment type="similarity">
    <text evidence="1">Belongs to the YciI family.</text>
</comment>
<proteinExistence type="inferred from homology"/>
<evidence type="ECO:0000259" key="2">
    <source>
        <dbReference type="Pfam" id="PF03795"/>
    </source>
</evidence>
<feature type="domain" description="YCII-related" evidence="2">
    <location>
        <begin position="24"/>
        <end position="117"/>
    </location>
</feature>
<dbReference type="RefSeq" id="WP_179660640.1">
    <property type="nucleotide sequence ID" value="NZ_JACBZR010000001.1"/>
</dbReference>
<dbReference type="PANTHER" id="PTHR35174">
    <property type="entry name" value="BLL7171 PROTEIN-RELATED"/>
    <property type="match status" value="1"/>
</dbReference>
<reference evidence="3 4" key="1">
    <citation type="submission" date="2020-07" db="EMBL/GenBank/DDBJ databases">
        <title>Sequencing the genomes of 1000 actinobacteria strains.</title>
        <authorList>
            <person name="Klenk H.-P."/>
        </authorList>
    </citation>
    <scope>NUCLEOTIDE SEQUENCE [LARGE SCALE GENOMIC DNA]</scope>
    <source>
        <strain evidence="3 4">DSM 26487</strain>
    </source>
</reference>
<dbReference type="AlphaFoldDB" id="A0A7Z0DSA7"/>
<evidence type="ECO:0000313" key="3">
    <source>
        <dbReference type="EMBL" id="NYI80446.1"/>
    </source>
</evidence>
<dbReference type="EMBL" id="JACBZR010000001">
    <property type="protein sequence ID" value="NYI80446.1"/>
    <property type="molecule type" value="Genomic_DNA"/>
</dbReference>
<gene>
    <name evidence="3" type="ORF">BJ988_005094</name>
</gene>
<evidence type="ECO:0000313" key="4">
    <source>
        <dbReference type="Proteomes" id="UP000564496"/>
    </source>
</evidence>
<dbReference type="InterPro" id="IPR011008">
    <property type="entry name" value="Dimeric_a/b-barrel"/>
</dbReference>
<dbReference type="Pfam" id="PF03795">
    <property type="entry name" value="YCII"/>
    <property type="match status" value="1"/>
</dbReference>
<sequence>MAKYLMSVWGPDSDYEKEHYGYASQEEMMSSFEATGKFNDKLQQEGYFVFADGLDAAKTSTVVDGQGEKPVITDGPYAEAKEYMAGFWIIDVPDLDVALKLAAEASAACLGKVEVRPMQTGPEAA</sequence>
<name>A0A7Z0DSA7_9ACTN</name>
<keyword evidence="4" id="KW-1185">Reference proteome</keyword>
<dbReference type="PANTHER" id="PTHR35174:SF3">
    <property type="entry name" value="BLL7171 PROTEIN"/>
    <property type="match status" value="1"/>
</dbReference>
<dbReference type="InterPro" id="IPR005545">
    <property type="entry name" value="YCII"/>
</dbReference>
<dbReference type="Gene3D" id="3.30.70.1060">
    <property type="entry name" value="Dimeric alpha+beta barrel"/>
    <property type="match status" value="1"/>
</dbReference>
<accession>A0A7Z0DSA7</accession>
<evidence type="ECO:0000256" key="1">
    <source>
        <dbReference type="ARBA" id="ARBA00007689"/>
    </source>
</evidence>
<organism evidence="3 4">
    <name type="scientific">Nocardioides panzhihuensis</name>
    <dbReference type="NCBI Taxonomy" id="860243"/>
    <lineage>
        <taxon>Bacteria</taxon>
        <taxon>Bacillati</taxon>
        <taxon>Actinomycetota</taxon>
        <taxon>Actinomycetes</taxon>
        <taxon>Propionibacteriales</taxon>
        <taxon>Nocardioidaceae</taxon>
        <taxon>Nocardioides</taxon>
    </lineage>
</organism>
<comment type="caution">
    <text evidence="3">The sequence shown here is derived from an EMBL/GenBank/DDBJ whole genome shotgun (WGS) entry which is preliminary data.</text>
</comment>
<dbReference type="SUPFAM" id="SSF54909">
    <property type="entry name" value="Dimeric alpha+beta barrel"/>
    <property type="match status" value="1"/>
</dbReference>